<dbReference type="EMBL" id="CAEKDK010000002">
    <property type="protein sequence ID" value="CAB4268782.1"/>
    <property type="molecule type" value="Genomic_DNA"/>
</dbReference>
<feature type="compositionally biased region" description="Basic and acidic residues" evidence="1">
    <location>
        <begin position="62"/>
        <end position="74"/>
    </location>
</feature>
<feature type="region of interest" description="Disordered" evidence="1">
    <location>
        <begin position="53"/>
        <end position="74"/>
    </location>
</feature>
<dbReference type="Proteomes" id="UP000507222">
    <property type="component" value="Unassembled WGS sequence"/>
</dbReference>
<sequence length="74" mass="8272">MDQHKTDDNLRYIGGLTRVLAADASISFAELMVKLTKFCGYSVDLRCQLSNEGVQNADSGGDCEKKEDEDDFHR</sequence>
<organism evidence="4 6">
    <name type="scientific">Prunus armeniaca</name>
    <name type="common">Apricot</name>
    <name type="synonym">Armeniaca vulgaris</name>
    <dbReference type="NCBI Taxonomy" id="36596"/>
    <lineage>
        <taxon>Eukaryota</taxon>
        <taxon>Viridiplantae</taxon>
        <taxon>Streptophyta</taxon>
        <taxon>Embryophyta</taxon>
        <taxon>Tracheophyta</taxon>
        <taxon>Spermatophyta</taxon>
        <taxon>Magnoliopsida</taxon>
        <taxon>eudicotyledons</taxon>
        <taxon>Gunneridae</taxon>
        <taxon>Pentapetalae</taxon>
        <taxon>rosids</taxon>
        <taxon>fabids</taxon>
        <taxon>Rosales</taxon>
        <taxon>Rosaceae</taxon>
        <taxon>Amygdaloideae</taxon>
        <taxon>Amygdaleae</taxon>
        <taxon>Prunus</taxon>
    </lineage>
</organism>
<accession>A0A6J5TZ19</accession>
<reference evidence="7" key="1">
    <citation type="journal article" date="2020" name="Genome Biol.">
        <title>Gamete binning: chromosome-level and haplotype-resolved genome assembly enabled by high-throughput single-cell sequencing of gamete genomes.</title>
        <authorList>
            <person name="Campoy J.A."/>
            <person name="Sun H."/>
            <person name="Goel M."/>
            <person name="Jiao W.-B."/>
            <person name="Folz-Donahue K."/>
            <person name="Wang N."/>
            <person name="Rubio M."/>
            <person name="Liu C."/>
            <person name="Kukat C."/>
            <person name="Ruiz D."/>
            <person name="Huettel B."/>
            <person name="Schneeberger K."/>
        </authorList>
    </citation>
    <scope>NUCLEOTIDE SEQUENCE [LARGE SCALE GENOMIC DNA]</scope>
    <source>
        <strain evidence="7">cv. Rojo Pasion</strain>
    </source>
</reference>
<dbReference type="Pfam" id="PF00564">
    <property type="entry name" value="PB1"/>
    <property type="match status" value="1"/>
</dbReference>
<evidence type="ECO:0000256" key="1">
    <source>
        <dbReference type="SAM" id="MobiDB-lite"/>
    </source>
</evidence>
<gene>
    <name evidence="3" type="ORF">CURHAP_LOCUS13114</name>
    <name evidence="4" type="ORF">CURHAP_LOCUS14135</name>
    <name evidence="5" type="ORF">ORAREDHAP_LOCUS13026</name>
</gene>
<keyword evidence="7" id="KW-1185">Reference proteome</keyword>
<evidence type="ECO:0000313" key="5">
    <source>
        <dbReference type="EMBL" id="CAB4299245.1"/>
    </source>
</evidence>
<evidence type="ECO:0000259" key="2">
    <source>
        <dbReference type="Pfam" id="PF00564"/>
    </source>
</evidence>
<proteinExistence type="predicted"/>
<dbReference type="PANTHER" id="PTHR31066">
    <property type="entry name" value="OS05G0427100 PROTEIN-RELATED"/>
    <property type="match status" value="1"/>
</dbReference>
<evidence type="ECO:0000313" key="7">
    <source>
        <dbReference type="Proteomes" id="UP000507245"/>
    </source>
</evidence>
<evidence type="ECO:0000313" key="3">
    <source>
        <dbReference type="EMBL" id="CAB4268782.1"/>
    </source>
</evidence>
<dbReference type="OrthoDB" id="1676067at2759"/>
<reference evidence="4 6" key="2">
    <citation type="submission" date="2020-05" db="EMBL/GenBank/DDBJ databases">
        <authorList>
            <person name="Campoy J."/>
            <person name="Schneeberger K."/>
            <person name="Spophaly S."/>
        </authorList>
    </citation>
    <scope>NUCLEOTIDE SEQUENCE [LARGE SCALE GENOMIC DNA]</scope>
    <source>
        <strain evidence="4">PruArmRojPasFocal</strain>
    </source>
</reference>
<dbReference type="PANTHER" id="PTHR31066:SF66">
    <property type="entry name" value="PB1 DOMAIN-CONTAINING PROTEIN"/>
    <property type="match status" value="1"/>
</dbReference>
<dbReference type="InterPro" id="IPR053198">
    <property type="entry name" value="Gynoecium_Dev_Regulator"/>
</dbReference>
<name>A0A6J5TZ19_PRUAR</name>
<protein>
    <recommendedName>
        <fullName evidence="2">PB1 domain-containing protein</fullName>
    </recommendedName>
</protein>
<dbReference type="SUPFAM" id="SSF54277">
    <property type="entry name" value="CAD &amp; PB1 domains"/>
    <property type="match status" value="1"/>
</dbReference>
<feature type="domain" description="PB1" evidence="2">
    <location>
        <begin position="10"/>
        <end position="52"/>
    </location>
</feature>
<dbReference type="InterPro" id="IPR000270">
    <property type="entry name" value="PB1_dom"/>
</dbReference>
<dbReference type="Proteomes" id="UP000507245">
    <property type="component" value="Unassembled WGS sequence"/>
</dbReference>
<evidence type="ECO:0000313" key="4">
    <source>
        <dbReference type="EMBL" id="CAB4269053.1"/>
    </source>
</evidence>
<evidence type="ECO:0000313" key="6">
    <source>
        <dbReference type="Proteomes" id="UP000507222"/>
    </source>
</evidence>
<dbReference type="EMBL" id="CAEKDK010000002">
    <property type="protein sequence ID" value="CAB4269053.1"/>
    <property type="molecule type" value="Genomic_DNA"/>
</dbReference>
<dbReference type="AlphaFoldDB" id="A0A6J5TZ19"/>
<dbReference type="EMBL" id="CAEKKB010000002">
    <property type="protein sequence ID" value="CAB4299245.1"/>
    <property type="molecule type" value="Genomic_DNA"/>
</dbReference>